<keyword evidence="2" id="KW-1185">Reference proteome</keyword>
<dbReference type="KEGG" id="vg:77941424"/>
<dbReference type="RefSeq" id="YP_010665358.1">
    <property type="nucleotide sequence ID" value="NC_070934.1"/>
</dbReference>
<evidence type="ECO:0000313" key="1">
    <source>
        <dbReference type="EMBL" id="AVO21777.1"/>
    </source>
</evidence>
<accession>A0A2P1JRK3</accession>
<reference evidence="1 2" key="1">
    <citation type="submission" date="2018-02" db="EMBL/GenBank/DDBJ databases">
        <authorList>
            <person name="Borochov A."/>
            <person name="Gil C.E."/>
            <person name="Green C.A."/>
            <person name="Jean P.M."/>
            <person name="Kim K."/>
            <person name="Kwun D."/>
            <person name="Lee D."/>
            <person name="Lochan S."/>
            <person name="Mansoor S.A."/>
            <person name="Obregon B.R.Y.A.N."/>
            <person name="Parra P.A."/>
            <person name="Ramdihal J.D."/>
            <person name="Sahadeo J."/>
            <person name="Sohail M."/>
            <person name="Talavera L."/>
            <person name="Velarde S."/>
            <person name="Vera M."/>
            <person name="Wong H."/>
            <person name="Xue J."/>
            <person name="Golebiewska U.P."/>
            <person name="Garlena R.A."/>
            <person name="Russell D.A."/>
            <person name="Pope W.H."/>
            <person name="Jacobs-Sera D."/>
            <person name="Hatfull G.F."/>
        </authorList>
    </citation>
    <scope>NUCLEOTIDE SEQUENCE [LARGE SCALE GENOMIC DNA]</scope>
</reference>
<evidence type="ECO:0000313" key="2">
    <source>
        <dbReference type="Proteomes" id="UP000241956"/>
    </source>
</evidence>
<gene>
    <name evidence="1" type="primary">75</name>
    <name evidence="1" type="ORF">SEA_JEON_75</name>
</gene>
<dbReference type="GeneID" id="77941424"/>
<organism evidence="1 2">
    <name type="scientific">Mycobacterium phage Jeon</name>
    <dbReference type="NCBI Taxonomy" id="2108123"/>
    <lineage>
        <taxon>Viruses</taxon>
        <taxon>Duplodnaviria</taxon>
        <taxon>Heunggongvirae</taxon>
        <taxon>Uroviricota</taxon>
        <taxon>Caudoviricetes</taxon>
        <taxon>Northamptonvirus</taxon>
        <taxon>Northamptonvirus jeon</taxon>
    </lineage>
</organism>
<dbReference type="Proteomes" id="UP000241956">
    <property type="component" value="Segment"/>
</dbReference>
<sequence length="45" mass="4618">MPPSWKVTIAIAAAAAAITMALGMIAQARTEAACFAAPCVVEEIR</sequence>
<protein>
    <submittedName>
        <fullName evidence="1">Uncharacterized protein</fullName>
    </submittedName>
</protein>
<proteinExistence type="predicted"/>
<dbReference type="EMBL" id="MH001450">
    <property type="protein sequence ID" value="AVO21777.1"/>
    <property type="molecule type" value="Genomic_DNA"/>
</dbReference>
<name>A0A2P1JRK3_9CAUD</name>